<comment type="caution">
    <text evidence="2">The sequence shown here is derived from an EMBL/GenBank/DDBJ whole genome shotgun (WGS) entry which is preliminary data.</text>
</comment>
<organism evidence="2 3">
    <name type="scientific">Streptomyces oryzae</name>
    <dbReference type="NCBI Taxonomy" id="1434886"/>
    <lineage>
        <taxon>Bacteria</taxon>
        <taxon>Bacillati</taxon>
        <taxon>Actinomycetota</taxon>
        <taxon>Actinomycetes</taxon>
        <taxon>Kitasatosporales</taxon>
        <taxon>Streptomycetaceae</taxon>
        <taxon>Streptomyces</taxon>
    </lineage>
</organism>
<feature type="region of interest" description="Disordered" evidence="1">
    <location>
        <begin position="38"/>
        <end position="57"/>
    </location>
</feature>
<accession>A0ABS3XMJ6</accession>
<proteinExistence type="predicted"/>
<evidence type="ECO:0000313" key="2">
    <source>
        <dbReference type="EMBL" id="MBO8196616.1"/>
    </source>
</evidence>
<sequence length="57" mass="6318">MTTTRDNCPTCQSLEARLAEAKEVGDESQAVDCRVLLRRHPEHGGPLPKSEQKETTP</sequence>
<reference evidence="2 3" key="1">
    <citation type="submission" date="2020-11" db="EMBL/GenBank/DDBJ databases">
        <title>Streptomyces spirodelae sp. nov., isolated from duckweed.</title>
        <authorList>
            <person name="Saimee Y."/>
            <person name="Duangmal K."/>
        </authorList>
    </citation>
    <scope>NUCLEOTIDE SEQUENCE [LARGE SCALE GENOMIC DNA]</scope>
    <source>
        <strain evidence="2 3">S16-07</strain>
    </source>
</reference>
<gene>
    <name evidence="2" type="ORF">ITI46_34050</name>
</gene>
<dbReference type="Proteomes" id="UP001519064">
    <property type="component" value="Unassembled WGS sequence"/>
</dbReference>
<keyword evidence="3" id="KW-1185">Reference proteome</keyword>
<dbReference type="EMBL" id="JADKMA010000360">
    <property type="protein sequence ID" value="MBO8196616.1"/>
    <property type="molecule type" value="Genomic_DNA"/>
</dbReference>
<dbReference type="RefSeq" id="WP_209243840.1">
    <property type="nucleotide sequence ID" value="NZ_JADKMA010000360.1"/>
</dbReference>
<evidence type="ECO:0000313" key="3">
    <source>
        <dbReference type="Proteomes" id="UP001519064"/>
    </source>
</evidence>
<protein>
    <submittedName>
        <fullName evidence="2">Uncharacterized protein</fullName>
    </submittedName>
</protein>
<name>A0ABS3XMJ6_9ACTN</name>
<evidence type="ECO:0000256" key="1">
    <source>
        <dbReference type="SAM" id="MobiDB-lite"/>
    </source>
</evidence>